<dbReference type="GO" id="GO:0005739">
    <property type="term" value="C:mitochondrion"/>
    <property type="evidence" value="ECO:0007669"/>
    <property type="project" value="UniProtKB-SubCell"/>
</dbReference>
<evidence type="ECO:0000256" key="10">
    <source>
        <dbReference type="ARBA" id="ARBA00048586"/>
    </source>
</evidence>
<keyword evidence="7 11" id="KW-0443">Lipid metabolism</keyword>
<evidence type="ECO:0000256" key="2">
    <source>
        <dbReference type="ARBA" id="ARBA00005042"/>
    </source>
</evidence>
<dbReference type="InterPro" id="IPR001736">
    <property type="entry name" value="PLipase_D/transphosphatidylase"/>
</dbReference>
<dbReference type="PANTHER" id="PTHR12586:SF1">
    <property type="entry name" value="CDP-DIACYLGLYCEROL--GLYCEROL-3-PHOSPHATE 3-PHOSPHATIDYLTRANSFERASE, MITOCHONDRIAL"/>
    <property type="match status" value="1"/>
</dbReference>
<keyword evidence="11" id="KW-0547">Nucleotide-binding</keyword>
<evidence type="ECO:0000256" key="5">
    <source>
        <dbReference type="ARBA" id="ARBA00022679"/>
    </source>
</evidence>
<dbReference type="PROSITE" id="PS50035">
    <property type="entry name" value="PLD"/>
    <property type="match status" value="1"/>
</dbReference>
<evidence type="ECO:0000256" key="4">
    <source>
        <dbReference type="ARBA" id="ARBA00022516"/>
    </source>
</evidence>
<evidence type="ECO:0000259" key="12">
    <source>
        <dbReference type="PROSITE" id="PS50035"/>
    </source>
</evidence>
<keyword evidence="4 11" id="KW-0444">Lipid biosynthesis</keyword>
<dbReference type="GO" id="GO:0008444">
    <property type="term" value="F:CDP-diacylglycerol-glycerol-3-phosphate 3-phosphatidyltransferase activity"/>
    <property type="evidence" value="ECO:0007669"/>
    <property type="project" value="UniProtKB-EC"/>
</dbReference>
<keyword evidence="14" id="KW-1185">Reference proteome</keyword>
<comment type="catalytic activity">
    <reaction evidence="10 11">
        <text>a CDP-1,2-diacyl-sn-glycerol + sn-glycerol 3-phosphate = a 1,2-diacyl-sn-glycero-3-phospho-(1'-sn-glycero-3'-phosphate) + CMP + H(+)</text>
        <dbReference type="Rhea" id="RHEA:12593"/>
        <dbReference type="ChEBI" id="CHEBI:15378"/>
        <dbReference type="ChEBI" id="CHEBI:57597"/>
        <dbReference type="ChEBI" id="CHEBI:58332"/>
        <dbReference type="ChEBI" id="CHEBI:60110"/>
        <dbReference type="ChEBI" id="CHEBI:60377"/>
        <dbReference type="EC" id="2.7.8.5"/>
    </reaction>
</comment>
<evidence type="ECO:0000313" key="13">
    <source>
        <dbReference type="EMBL" id="KAJ1527667.1"/>
    </source>
</evidence>
<dbReference type="InterPro" id="IPR016270">
    <property type="entry name" value="PGS1"/>
</dbReference>
<dbReference type="PANTHER" id="PTHR12586">
    <property type="entry name" value="CDP-DIACYLGLYCEROL--SERINE O-PHOSPHATIDYLTRANSFERASE"/>
    <property type="match status" value="1"/>
</dbReference>
<evidence type="ECO:0000256" key="3">
    <source>
        <dbReference type="ARBA" id="ARBA00010682"/>
    </source>
</evidence>
<comment type="subcellular location">
    <subcellularLocation>
        <location evidence="11">Mitochondrion</location>
    </subcellularLocation>
</comment>
<evidence type="ECO:0000256" key="8">
    <source>
        <dbReference type="ARBA" id="ARBA00023209"/>
    </source>
</evidence>
<comment type="caution">
    <text evidence="13">The sequence shown here is derived from an EMBL/GenBank/DDBJ whole genome shotgun (WGS) entry which is preliminary data.</text>
</comment>
<accession>A0AAV7XQS0</accession>
<dbReference type="CDD" id="cd09135">
    <property type="entry name" value="PLDc_PGS1_euk_1"/>
    <property type="match status" value="1"/>
</dbReference>
<name>A0AAV7XQS0_9NEOP</name>
<keyword evidence="9 11" id="KW-1208">Phospholipid metabolism</keyword>
<reference evidence="13" key="1">
    <citation type="submission" date="2022-12" db="EMBL/GenBank/DDBJ databases">
        <title>Chromosome-level genome assembly of the bean flower thrips Megalurothrips usitatus.</title>
        <authorList>
            <person name="Ma L."/>
            <person name="Liu Q."/>
            <person name="Li H."/>
            <person name="Cai W."/>
        </authorList>
    </citation>
    <scope>NUCLEOTIDE SEQUENCE</scope>
    <source>
        <strain evidence="13">Cailab_2022a</strain>
    </source>
</reference>
<dbReference type="GO" id="GO:0032049">
    <property type="term" value="P:cardiolipin biosynthetic process"/>
    <property type="evidence" value="ECO:0007669"/>
    <property type="project" value="InterPro"/>
</dbReference>
<dbReference type="AlphaFoldDB" id="A0AAV7XQS0"/>
<dbReference type="GO" id="GO:0005524">
    <property type="term" value="F:ATP binding"/>
    <property type="evidence" value="ECO:0007669"/>
    <property type="project" value="UniProtKB-KW"/>
</dbReference>
<protein>
    <recommendedName>
        <fullName evidence="11">CDP-diacylglycerol--glycerol-3-phosphate 3-phosphatidyltransferase</fullName>
        <ecNumber evidence="11">2.7.8.5</ecNumber>
    </recommendedName>
</protein>
<keyword evidence="8 11" id="KW-0594">Phospholipid biosynthesis</keyword>
<gene>
    <name evidence="13" type="ORF">ONE63_007628</name>
</gene>
<evidence type="ECO:0000256" key="1">
    <source>
        <dbReference type="ARBA" id="ARBA00003537"/>
    </source>
</evidence>
<comment type="pathway">
    <text evidence="2 11">Phospholipid metabolism; phosphatidylglycerol biosynthesis; phosphatidylglycerol from CDP-diacylglycerol: step 1/2.</text>
</comment>
<proteinExistence type="inferred from homology"/>
<evidence type="ECO:0000256" key="6">
    <source>
        <dbReference type="ARBA" id="ARBA00022737"/>
    </source>
</evidence>
<dbReference type="SMART" id="SM00155">
    <property type="entry name" value="PLDc"/>
    <property type="match status" value="1"/>
</dbReference>
<keyword evidence="5 11" id="KW-0808">Transferase</keyword>
<keyword evidence="11" id="KW-0496">Mitochondrion</keyword>
<dbReference type="EMBL" id="JAPTSV010000005">
    <property type="protein sequence ID" value="KAJ1527667.1"/>
    <property type="molecule type" value="Genomic_DNA"/>
</dbReference>
<keyword evidence="11" id="KW-0067">ATP-binding</keyword>
<feature type="domain" description="PLD phosphodiesterase" evidence="12">
    <location>
        <begin position="188"/>
        <end position="214"/>
    </location>
</feature>
<dbReference type="Gene3D" id="3.30.870.10">
    <property type="entry name" value="Endonuclease Chain A"/>
    <property type="match status" value="2"/>
</dbReference>
<comment type="function">
    <text evidence="1 11">Functions in the biosynthesis of the anionic phospholipids phosphatidylglycerol and cardiolipin.</text>
</comment>
<dbReference type="SUPFAM" id="SSF56024">
    <property type="entry name" value="Phospholipase D/nuclease"/>
    <property type="match status" value="1"/>
</dbReference>
<dbReference type="CDD" id="cd09137">
    <property type="entry name" value="PLDc_PGS1_euk_2"/>
    <property type="match status" value="1"/>
</dbReference>
<evidence type="ECO:0000256" key="11">
    <source>
        <dbReference type="RuleBase" id="RU365024"/>
    </source>
</evidence>
<evidence type="ECO:0000256" key="9">
    <source>
        <dbReference type="ARBA" id="ARBA00023264"/>
    </source>
</evidence>
<dbReference type="EC" id="2.7.8.5" evidence="11"/>
<keyword evidence="6" id="KW-0677">Repeat</keyword>
<evidence type="ECO:0000313" key="14">
    <source>
        <dbReference type="Proteomes" id="UP001075354"/>
    </source>
</evidence>
<evidence type="ECO:0000256" key="7">
    <source>
        <dbReference type="ARBA" id="ARBA00023098"/>
    </source>
</evidence>
<sequence>MQKIIRNILRRAPENILPPSTISHTHDERAVTRTADPLLYPDLKNLTLKSSSMVPSFYSWLHKVSPAFPVDANKIKILSQPADFYSLLLKKCSSAKQRIVFSSLYLGTGELEQALIETIRQQMINMQGHLKVTFLFDYCRGSRGTVNSRSMVAPLLQQQSNLAQVSLYHSAVLRGLLRWILPQRFNEVVGLQHMKIYIFDDCLIISGANLSHDYFTNRQDRYVVIEDCPELANFYSNLIFKVCEFSFQLLPNGSTTLHSTWPPECHPYLGDKNKFVKAARERVMSAMVPTFSGAEADIKNIGADTWVFPLIQMGQLRIQQDSEVTARLFEQSPPSSKIHLATGYFNLPKQYIDSILSKSQAQFTILTAHPTTNGFLNASGIAGGIPALYTQVAKEFFHKCYKLGHQDRVHIKEYIQDGWTYHGKGLWMTLPGQQNPSLTLIGSPNFGSRSLDRDLETQLAVVTSNPDLQRRLAEERERLYSKGALVTKSVFMQEDRLVPLWVYCISKVFRRLF</sequence>
<organism evidence="13 14">
    <name type="scientific">Megalurothrips usitatus</name>
    <name type="common">bean blossom thrips</name>
    <dbReference type="NCBI Taxonomy" id="439358"/>
    <lineage>
        <taxon>Eukaryota</taxon>
        <taxon>Metazoa</taxon>
        <taxon>Ecdysozoa</taxon>
        <taxon>Arthropoda</taxon>
        <taxon>Hexapoda</taxon>
        <taxon>Insecta</taxon>
        <taxon>Pterygota</taxon>
        <taxon>Neoptera</taxon>
        <taxon>Paraneoptera</taxon>
        <taxon>Thysanoptera</taxon>
        <taxon>Terebrantia</taxon>
        <taxon>Thripoidea</taxon>
        <taxon>Thripidae</taxon>
        <taxon>Megalurothrips</taxon>
    </lineage>
</organism>
<dbReference type="Proteomes" id="UP001075354">
    <property type="component" value="Chromosome 5"/>
</dbReference>
<dbReference type="PIRSF" id="PIRSF000850">
    <property type="entry name" value="Phospholipase_D_PSS"/>
    <property type="match status" value="1"/>
</dbReference>
<comment type="similarity">
    <text evidence="3 11">Belongs to the CDP-alcohol phosphatidyltransferase class-II family.</text>
</comment>